<organism evidence="2 3">
    <name type="scientific">Novosphingobium ginsenosidimutans</name>
    <dbReference type="NCBI Taxonomy" id="1176536"/>
    <lineage>
        <taxon>Bacteria</taxon>
        <taxon>Pseudomonadati</taxon>
        <taxon>Pseudomonadota</taxon>
        <taxon>Alphaproteobacteria</taxon>
        <taxon>Sphingomonadales</taxon>
        <taxon>Sphingomonadaceae</taxon>
        <taxon>Novosphingobium</taxon>
    </lineage>
</organism>
<proteinExistence type="predicted"/>
<keyword evidence="1" id="KW-0812">Transmembrane</keyword>
<dbReference type="RefSeq" id="WP_147090044.1">
    <property type="nucleotide sequence ID" value="NZ_BAABJD010000001.1"/>
</dbReference>
<protein>
    <submittedName>
        <fullName evidence="2">GlsB/YeaQ/YmgE family stress response membrane protein</fullName>
    </submittedName>
</protein>
<feature type="transmembrane region" description="Helical" evidence="1">
    <location>
        <begin position="28"/>
        <end position="48"/>
    </location>
</feature>
<dbReference type="EMBL" id="CP042345">
    <property type="protein sequence ID" value="QEA16012.1"/>
    <property type="molecule type" value="Genomic_DNA"/>
</dbReference>
<accession>A0A5B8S4L3</accession>
<keyword evidence="1" id="KW-0472">Membrane</keyword>
<dbReference type="OrthoDB" id="9342801at2"/>
<name>A0A5B8S4L3_9SPHN</name>
<evidence type="ECO:0000313" key="2">
    <source>
        <dbReference type="EMBL" id="QEA16012.1"/>
    </source>
</evidence>
<dbReference type="Proteomes" id="UP000321172">
    <property type="component" value="Chromosome"/>
</dbReference>
<dbReference type="AlphaFoldDB" id="A0A5B8S4L3"/>
<evidence type="ECO:0000256" key="1">
    <source>
        <dbReference type="SAM" id="Phobius"/>
    </source>
</evidence>
<keyword evidence="3" id="KW-1185">Reference proteome</keyword>
<evidence type="ECO:0000313" key="3">
    <source>
        <dbReference type="Proteomes" id="UP000321172"/>
    </source>
</evidence>
<dbReference type="KEGG" id="ngf:FRF71_07615"/>
<feature type="transmembrane region" description="Helical" evidence="1">
    <location>
        <begin position="60"/>
        <end position="79"/>
    </location>
</feature>
<reference evidence="2 3" key="1">
    <citation type="journal article" date="2013" name="J. Microbiol. Biotechnol.">
        <title>Novosphingobium ginsenosidimutans sp. nov., with the ability to convert ginsenoside.</title>
        <authorList>
            <person name="Kim J.K."/>
            <person name="He D."/>
            <person name="Liu Q.M."/>
            <person name="Park H.Y."/>
            <person name="Jung M.S."/>
            <person name="Yoon M.H."/>
            <person name="Kim S.C."/>
            <person name="Im W.T."/>
        </authorList>
    </citation>
    <scope>NUCLEOTIDE SEQUENCE [LARGE SCALE GENOMIC DNA]</scope>
    <source>
        <strain evidence="2 3">FW-6</strain>
    </source>
</reference>
<gene>
    <name evidence="2" type="ORF">FRF71_07615</name>
</gene>
<keyword evidence="1" id="KW-1133">Transmembrane helix</keyword>
<sequence>MLNIIGIIFSGLFVGVLARFFYPGAVDMGFWMTSLLGVGGALVVGLLGSMSNGQGIGEGFNRAGCFSSILGAMLLIFVGRQLGWGF</sequence>